<evidence type="ECO:0000313" key="8">
    <source>
        <dbReference type="Proteomes" id="UP000426027"/>
    </source>
</evidence>
<evidence type="ECO:0000256" key="4">
    <source>
        <dbReference type="ARBA" id="ARBA00023136"/>
    </source>
</evidence>
<dbReference type="Proteomes" id="UP000426027">
    <property type="component" value="Chromosome"/>
</dbReference>
<dbReference type="EMBL" id="CP046566">
    <property type="protein sequence ID" value="QGW28239.1"/>
    <property type="molecule type" value="Genomic_DNA"/>
</dbReference>
<reference evidence="7 8" key="1">
    <citation type="submission" date="2019-11" db="EMBL/GenBank/DDBJ databases">
        <authorList>
            <person name="Im W.T."/>
        </authorList>
    </citation>
    <scope>NUCLEOTIDE SEQUENCE [LARGE SCALE GENOMIC DNA]</scope>
    <source>
        <strain evidence="7 8">SB-02</strain>
    </source>
</reference>
<evidence type="ECO:0000256" key="2">
    <source>
        <dbReference type="ARBA" id="ARBA00022692"/>
    </source>
</evidence>
<dbReference type="PANTHER" id="PTHR43027">
    <property type="entry name" value="DOXORUBICIN RESISTANCE ABC TRANSPORTER PERMEASE PROTEIN DRRC-RELATED"/>
    <property type="match status" value="1"/>
</dbReference>
<keyword evidence="5" id="KW-1003">Cell membrane</keyword>
<accession>A0A6I6GSV6</accession>
<dbReference type="InterPro" id="IPR000412">
    <property type="entry name" value="ABC_2_transport"/>
</dbReference>
<keyword evidence="2 5" id="KW-0812">Transmembrane</keyword>
<dbReference type="InterPro" id="IPR052902">
    <property type="entry name" value="ABC-2_transporter"/>
</dbReference>
<comment type="subcellular location">
    <subcellularLocation>
        <location evidence="5">Cell membrane</location>
        <topology evidence="5">Multi-pass membrane protein</topology>
    </subcellularLocation>
    <subcellularLocation>
        <location evidence="1">Membrane</location>
        <topology evidence="1">Multi-pass membrane protein</topology>
    </subcellularLocation>
</comment>
<proteinExistence type="inferred from homology"/>
<name>A0A6I6GSV6_9BACT</name>
<gene>
    <name evidence="7" type="ORF">GLV81_09135</name>
</gene>
<dbReference type="PRINTS" id="PR00164">
    <property type="entry name" value="ABC2TRNSPORT"/>
</dbReference>
<evidence type="ECO:0000256" key="3">
    <source>
        <dbReference type="ARBA" id="ARBA00022989"/>
    </source>
</evidence>
<keyword evidence="3 5" id="KW-1133">Transmembrane helix</keyword>
<protein>
    <recommendedName>
        <fullName evidence="5">Transport permease protein</fullName>
    </recommendedName>
</protein>
<evidence type="ECO:0000313" key="7">
    <source>
        <dbReference type="EMBL" id="QGW28239.1"/>
    </source>
</evidence>
<evidence type="ECO:0000256" key="5">
    <source>
        <dbReference type="RuleBase" id="RU361157"/>
    </source>
</evidence>
<dbReference type="Pfam" id="PF12698">
    <property type="entry name" value="ABC2_membrane_3"/>
    <property type="match status" value="1"/>
</dbReference>
<dbReference type="KEGG" id="fls:GLV81_09135"/>
<feature type="transmembrane region" description="Helical" evidence="5">
    <location>
        <begin position="260"/>
        <end position="284"/>
    </location>
</feature>
<feature type="transmembrane region" description="Helical" evidence="5">
    <location>
        <begin position="296"/>
        <end position="315"/>
    </location>
</feature>
<feature type="transmembrane region" description="Helical" evidence="5">
    <location>
        <begin position="355"/>
        <end position="373"/>
    </location>
</feature>
<feature type="transmembrane region" description="Helical" evidence="5">
    <location>
        <begin position="234"/>
        <end position="254"/>
    </location>
</feature>
<dbReference type="PROSITE" id="PS51012">
    <property type="entry name" value="ABC_TM2"/>
    <property type="match status" value="1"/>
</dbReference>
<keyword evidence="4 5" id="KW-0472">Membrane</keyword>
<dbReference type="GO" id="GO:0043190">
    <property type="term" value="C:ATP-binding cassette (ABC) transporter complex"/>
    <property type="evidence" value="ECO:0007669"/>
    <property type="project" value="InterPro"/>
</dbReference>
<dbReference type="RefSeq" id="WP_157478596.1">
    <property type="nucleotide sequence ID" value="NZ_CP046566.1"/>
</dbReference>
<dbReference type="PANTHER" id="PTHR43027:SF1">
    <property type="entry name" value="DOXORUBICIN RESISTANCE ABC TRANSPORTER PERMEASE PROTEIN DRRC-RELATED"/>
    <property type="match status" value="1"/>
</dbReference>
<evidence type="ECO:0000259" key="6">
    <source>
        <dbReference type="PROSITE" id="PS51012"/>
    </source>
</evidence>
<keyword evidence="5" id="KW-0813">Transport</keyword>
<dbReference type="GO" id="GO:0140359">
    <property type="term" value="F:ABC-type transporter activity"/>
    <property type="evidence" value="ECO:0007669"/>
    <property type="project" value="InterPro"/>
</dbReference>
<comment type="similarity">
    <text evidence="5">Belongs to the ABC-2 integral membrane protein family.</text>
</comment>
<sequence>MSTTPSVKPYSQVTAMLAITKGALKAIFRSPSAVLFSIAFPLIFILVFGFIGGGGGITTYRIVLEQNADTNNHVIAALKTIPNVKFVQPASDAELQSELKKGRITGVLGVYKNEAAKDGAHPYRISFRSTSASGDKLSTFLPFLENVVSKIDARIYPNKLSYASFDAPQIEEVRKYRTIDFILPGQLGFSLLSAGVFGVAFLFFNLRQTLVLKRFYATPVNRTMIVLGEGIARVIFQLVTAVVIIGIGTFAFKFTLVNGWITFLEILVLSFIALLVFMGFGFIVSSVAKNESSIPPFANLITLPQFLLAGTFFSIDVFPSWLQPICRILPLTYFNDAMRKIAFEGAHLWDTGFEIGIIVLWGIVVYAVAVKVFKWE</sequence>
<organism evidence="7 8">
    <name type="scientific">Phnomibacter ginsenosidimutans</name>
    <dbReference type="NCBI Taxonomy" id="2676868"/>
    <lineage>
        <taxon>Bacteria</taxon>
        <taxon>Pseudomonadati</taxon>
        <taxon>Bacteroidota</taxon>
        <taxon>Chitinophagia</taxon>
        <taxon>Chitinophagales</taxon>
        <taxon>Chitinophagaceae</taxon>
        <taxon>Phnomibacter</taxon>
    </lineage>
</organism>
<dbReference type="InterPro" id="IPR047817">
    <property type="entry name" value="ABC2_TM_bact-type"/>
</dbReference>
<feature type="domain" description="ABC transmembrane type-2" evidence="6">
    <location>
        <begin position="141"/>
        <end position="376"/>
    </location>
</feature>
<dbReference type="InterPro" id="IPR013525">
    <property type="entry name" value="ABC2_TM"/>
</dbReference>
<feature type="transmembrane region" description="Helical" evidence="5">
    <location>
        <begin position="33"/>
        <end position="51"/>
    </location>
</feature>
<feature type="transmembrane region" description="Helical" evidence="5">
    <location>
        <begin position="181"/>
        <end position="204"/>
    </location>
</feature>
<evidence type="ECO:0000256" key="1">
    <source>
        <dbReference type="ARBA" id="ARBA00004141"/>
    </source>
</evidence>
<keyword evidence="8" id="KW-1185">Reference proteome</keyword>
<dbReference type="AlphaFoldDB" id="A0A6I6GSV6"/>